<dbReference type="EnsemblPlants" id="AVESA.00010b.r2.2CG0316530.1">
    <property type="protein sequence ID" value="AVESA.00010b.r2.2CG0316530.1.CDS.1"/>
    <property type="gene ID" value="AVESA.00010b.r2.2CG0316530"/>
</dbReference>
<protein>
    <submittedName>
        <fullName evidence="1">Uncharacterized protein</fullName>
    </submittedName>
</protein>
<reference evidence="1" key="1">
    <citation type="submission" date="2021-05" db="EMBL/GenBank/DDBJ databases">
        <authorList>
            <person name="Scholz U."/>
            <person name="Mascher M."/>
            <person name="Fiebig A."/>
        </authorList>
    </citation>
    <scope>NUCLEOTIDE SEQUENCE [LARGE SCALE GENOMIC DNA]</scope>
</reference>
<evidence type="ECO:0000313" key="2">
    <source>
        <dbReference type="Proteomes" id="UP001732700"/>
    </source>
</evidence>
<reference evidence="1" key="2">
    <citation type="submission" date="2025-09" db="UniProtKB">
        <authorList>
            <consortium name="EnsemblPlants"/>
        </authorList>
    </citation>
    <scope>IDENTIFICATION</scope>
</reference>
<organism evidence="1 2">
    <name type="scientific">Avena sativa</name>
    <name type="common">Oat</name>
    <dbReference type="NCBI Taxonomy" id="4498"/>
    <lineage>
        <taxon>Eukaryota</taxon>
        <taxon>Viridiplantae</taxon>
        <taxon>Streptophyta</taxon>
        <taxon>Embryophyta</taxon>
        <taxon>Tracheophyta</taxon>
        <taxon>Spermatophyta</taxon>
        <taxon>Magnoliopsida</taxon>
        <taxon>Liliopsida</taxon>
        <taxon>Poales</taxon>
        <taxon>Poaceae</taxon>
        <taxon>BOP clade</taxon>
        <taxon>Pooideae</taxon>
        <taxon>Poodae</taxon>
        <taxon>Poeae</taxon>
        <taxon>Poeae Chloroplast Group 1 (Aveneae type)</taxon>
        <taxon>Aveninae</taxon>
        <taxon>Avena</taxon>
    </lineage>
</organism>
<sequence length="717" mass="79936">MEDQAKLLADLTAAVSSMNAKLDDIHSAVLDLHTWKPTMERSVEALRAEVGDLRTRVIDITKPSSSTSQKGAMPPLLPHLADAPQATPPKPAQPFPGTQAADVGGDGHGQFGHGDASNQRGDRTGALVVPEGAPAKGTCSFPCPGSDPSEFGRGWGTHRFPPPPRVDFPLFDGDNPRAWRLKCEAYFQVCAMHPDTWVNCAAMYFIDGALSWLQSSQAHLRFPVWSDFAVSICSQFGRADFQHYLRLFNKLQQTGSVAEYTSKFNELMHNLTAHHNSWEPAYFVTHFIDGLHRDIRAAVLLHQPLDLDTAVDLALLQEGVLESYRQEVRRSDFSPMPRAVPRTALPLPLPPNGRVNPSQAPRVEDRRGGEAPRPVPAEDKLAALRNYRRARGLCFTCGERWSREHRCGPTVQLHVVEELLAMVQPEEKSPPAIDQAGSDAESQFMHISQAAAEGSQAATTMRLQGWIQQQEVLMLIDSGSSHTFVSSTLAEKLQVNRRGIPPLHVKVANGGRMNCSQELVNCEWWTQGYQFHTDFKVLPLGSYDIILGYDWLTQHSPTKVHWSDQTMSFERAGKKVNLKGVRPDVTKCSQVSHEQMQFLLQNSRVSRVVQLCLMKPDRLAEESTLPGQAVDLLEKYQILFEEPTELPPPRQFDHAIPLLPGAKPVNLRPYRYNPAQKDEVERQIKQMLEQGIIRFSTSPYSSPVILVLRKISHGVSA</sequence>
<proteinExistence type="predicted"/>
<dbReference type="Proteomes" id="UP001732700">
    <property type="component" value="Chromosome 2C"/>
</dbReference>
<name>A0ACD5UVC4_AVESA</name>
<keyword evidence="2" id="KW-1185">Reference proteome</keyword>
<accession>A0ACD5UVC4</accession>
<evidence type="ECO:0000313" key="1">
    <source>
        <dbReference type="EnsemblPlants" id="AVESA.00010b.r2.2CG0316530.1.CDS.1"/>
    </source>
</evidence>